<sequence>MEDMALEGLGRDRFQNEDLSEILKDKSKRKQLLQKMQHKPKNPQQKLTGLLREGMKLAYTILGKNITNFDEKNLKIMSPKLFSVTNEENESGDGDSDDDPVS</sequence>
<dbReference type="Pfam" id="PF04870">
    <property type="entry name" value="Moulting_cycle"/>
    <property type="match status" value="1"/>
</dbReference>
<evidence type="ECO:0000313" key="2">
    <source>
        <dbReference type="WBParaSite" id="PSU_v2.g19300.t1"/>
    </source>
</evidence>
<evidence type="ECO:0000313" key="1">
    <source>
        <dbReference type="Proteomes" id="UP000887577"/>
    </source>
</evidence>
<dbReference type="Proteomes" id="UP000887577">
    <property type="component" value="Unplaced"/>
</dbReference>
<dbReference type="InterPro" id="IPR006954">
    <property type="entry name" value="Mlt-10-like"/>
</dbReference>
<dbReference type="AlphaFoldDB" id="A0A914YPL7"/>
<proteinExistence type="predicted"/>
<accession>A0A914YPL7</accession>
<organism evidence="1 2">
    <name type="scientific">Panagrolaimus superbus</name>
    <dbReference type="NCBI Taxonomy" id="310955"/>
    <lineage>
        <taxon>Eukaryota</taxon>
        <taxon>Metazoa</taxon>
        <taxon>Ecdysozoa</taxon>
        <taxon>Nematoda</taxon>
        <taxon>Chromadorea</taxon>
        <taxon>Rhabditida</taxon>
        <taxon>Tylenchina</taxon>
        <taxon>Panagrolaimomorpha</taxon>
        <taxon>Panagrolaimoidea</taxon>
        <taxon>Panagrolaimidae</taxon>
        <taxon>Panagrolaimus</taxon>
    </lineage>
</organism>
<name>A0A914YPL7_9BILA</name>
<dbReference type="WBParaSite" id="PSU_v2.g19300.t1">
    <property type="protein sequence ID" value="PSU_v2.g19300.t1"/>
    <property type="gene ID" value="PSU_v2.g19300"/>
</dbReference>
<protein>
    <submittedName>
        <fullName evidence="2">Uncharacterized protein</fullName>
    </submittedName>
</protein>
<reference evidence="2" key="1">
    <citation type="submission" date="2022-11" db="UniProtKB">
        <authorList>
            <consortium name="WormBaseParasite"/>
        </authorList>
    </citation>
    <scope>IDENTIFICATION</scope>
</reference>
<keyword evidence="1" id="KW-1185">Reference proteome</keyword>